<organism evidence="2 3">
    <name type="scientific">Deinococcus cellulosilyticus (strain DSM 18568 / NBRC 106333 / KACC 11606 / 5516J-15)</name>
    <dbReference type="NCBI Taxonomy" id="1223518"/>
    <lineage>
        <taxon>Bacteria</taxon>
        <taxon>Thermotogati</taxon>
        <taxon>Deinococcota</taxon>
        <taxon>Deinococci</taxon>
        <taxon>Deinococcales</taxon>
        <taxon>Deinococcaceae</taxon>
        <taxon>Deinococcus</taxon>
    </lineage>
</organism>
<comment type="caution">
    <text evidence="2">The sequence shown here is derived from an EMBL/GenBank/DDBJ whole genome shotgun (WGS) entry which is preliminary data.</text>
</comment>
<evidence type="ECO:0000259" key="1">
    <source>
        <dbReference type="PROSITE" id="PS51747"/>
    </source>
</evidence>
<dbReference type="EMBL" id="BJXB01000002">
    <property type="protein sequence ID" value="GEM45057.1"/>
    <property type="molecule type" value="Genomic_DNA"/>
</dbReference>
<gene>
    <name evidence="2" type="ORF">DC3_06920</name>
</gene>
<keyword evidence="3" id="KW-1185">Reference proteome</keyword>
<dbReference type="AlphaFoldDB" id="A0A511MY47"/>
<dbReference type="Pfam" id="PF00383">
    <property type="entry name" value="dCMP_cyt_deam_1"/>
    <property type="match status" value="1"/>
</dbReference>
<dbReference type="OrthoDB" id="9802676at2"/>
<protein>
    <submittedName>
        <fullName evidence="2">tRNA-specific adenosine deaminase</fullName>
    </submittedName>
</protein>
<dbReference type="GO" id="GO:0003824">
    <property type="term" value="F:catalytic activity"/>
    <property type="evidence" value="ECO:0007669"/>
    <property type="project" value="InterPro"/>
</dbReference>
<dbReference type="RefSeq" id="WP_146882335.1">
    <property type="nucleotide sequence ID" value="NZ_BJXB01000002.1"/>
</dbReference>
<dbReference type="Proteomes" id="UP000321306">
    <property type="component" value="Unassembled WGS sequence"/>
</dbReference>
<name>A0A511MY47_DEIC1</name>
<dbReference type="PROSITE" id="PS51747">
    <property type="entry name" value="CYT_DCMP_DEAMINASES_2"/>
    <property type="match status" value="1"/>
</dbReference>
<dbReference type="CDD" id="cd01285">
    <property type="entry name" value="nucleoside_deaminase"/>
    <property type="match status" value="1"/>
</dbReference>
<dbReference type="InterPro" id="IPR016193">
    <property type="entry name" value="Cytidine_deaminase-like"/>
</dbReference>
<reference evidence="2 3" key="1">
    <citation type="submission" date="2019-07" db="EMBL/GenBank/DDBJ databases">
        <title>Whole genome shotgun sequence of Deinococcus cellulosilyticus NBRC 106333.</title>
        <authorList>
            <person name="Hosoyama A."/>
            <person name="Uohara A."/>
            <person name="Ohji S."/>
            <person name="Ichikawa N."/>
        </authorList>
    </citation>
    <scope>NUCLEOTIDE SEQUENCE [LARGE SCALE GENOMIC DNA]</scope>
    <source>
        <strain evidence="2 3">NBRC 106333</strain>
    </source>
</reference>
<dbReference type="SUPFAM" id="SSF53927">
    <property type="entry name" value="Cytidine deaminase-like"/>
    <property type="match status" value="1"/>
</dbReference>
<accession>A0A511MY47</accession>
<feature type="domain" description="CMP/dCMP-type deaminase" evidence="1">
    <location>
        <begin position="6"/>
        <end position="123"/>
    </location>
</feature>
<dbReference type="InterPro" id="IPR002125">
    <property type="entry name" value="CMP_dCMP_dom"/>
</dbReference>
<dbReference type="PANTHER" id="PTHR11079">
    <property type="entry name" value="CYTOSINE DEAMINASE FAMILY MEMBER"/>
    <property type="match status" value="1"/>
</dbReference>
<dbReference type="PANTHER" id="PTHR11079:SF162">
    <property type="entry name" value="RIBOFLAVIN BIOSYNTHESIS PROTEIN PYRD, CHLOROPLASTIC"/>
    <property type="match status" value="1"/>
</dbReference>
<sequence length="183" mass="20545">MSKVRPEDRPFLLRTLELARESVEKGSSPIGCVIVDGQGNIIAEGRNRAHESWPNQPHEIADSSFAHAEMVAFYRLGRVKNPEECTLYSSLEPCLMCGGAIGMIQLARVVWACDDPWGGSGRLIKWDMHPAYEKTEVVPCPFEDLEQEAAKLFAPEAKKAYPEEGWKAWVERYPETAELAEKP</sequence>
<evidence type="ECO:0000313" key="3">
    <source>
        <dbReference type="Proteomes" id="UP000321306"/>
    </source>
</evidence>
<dbReference type="Gene3D" id="3.40.140.10">
    <property type="entry name" value="Cytidine Deaminase, domain 2"/>
    <property type="match status" value="1"/>
</dbReference>
<proteinExistence type="predicted"/>
<evidence type="ECO:0000313" key="2">
    <source>
        <dbReference type="EMBL" id="GEM45057.1"/>
    </source>
</evidence>